<organism evidence="1 2">
    <name type="scientific">Burkholderia pseudomallei</name>
    <name type="common">Pseudomonas pseudomallei</name>
    <dbReference type="NCBI Taxonomy" id="28450"/>
    <lineage>
        <taxon>Bacteria</taxon>
        <taxon>Pseudomonadati</taxon>
        <taxon>Pseudomonadota</taxon>
        <taxon>Betaproteobacteria</taxon>
        <taxon>Burkholderiales</taxon>
        <taxon>Burkholderiaceae</taxon>
        <taxon>Burkholderia</taxon>
        <taxon>pseudomallei group</taxon>
    </lineage>
</organism>
<proteinExistence type="predicted"/>
<protein>
    <submittedName>
        <fullName evidence="1">Uncharacterized protein</fullName>
    </submittedName>
</protein>
<dbReference type="AlphaFoldDB" id="A0AAX0UHF3"/>
<dbReference type="RefSeq" id="WP_004191993.1">
    <property type="nucleotide sequence ID" value="NZ_AP028079.1"/>
</dbReference>
<dbReference type="EMBL" id="PHRB01000001">
    <property type="protein sequence ID" value="PJO68148.1"/>
    <property type="molecule type" value="Genomic_DNA"/>
</dbReference>
<evidence type="ECO:0000313" key="1">
    <source>
        <dbReference type="EMBL" id="PJO68148.1"/>
    </source>
</evidence>
<gene>
    <name evidence="1" type="ORF">CWD88_02535</name>
</gene>
<evidence type="ECO:0000313" key="2">
    <source>
        <dbReference type="Proteomes" id="UP000231878"/>
    </source>
</evidence>
<dbReference type="Proteomes" id="UP000231878">
    <property type="component" value="Unassembled WGS sequence"/>
</dbReference>
<comment type="caution">
    <text evidence="1">The sequence shown here is derived from an EMBL/GenBank/DDBJ whole genome shotgun (WGS) entry which is preliminary data.</text>
</comment>
<accession>A0AAX0UHF3</accession>
<dbReference type="GeneID" id="92978962"/>
<name>A0AAX0UHF3_BURPE</name>
<reference evidence="1 2" key="1">
    <citation type="submission" date="2017-11" db="EMBL/GenBank/DDBJ databases">
        <title>Molecular characterization of Burkholderia pseudomallei and closely related isolates from Vietnam.</title>
        <authorList>
            <person name="Ustinov D.V."/>
            <person name="Antonov A.S."/>
            <person name="Avdusheva E.F."/>
            <person name="Shpak I.M."/>
            <person name="Zakharova I.B."/>
            <person name="Thi L.A."/>
            <person name="Teteryatnikova N."/>
            <person name="Lopasteyskaya Y.A."/>
            <person name="Kuzyutina J.A."/>
            <person name="Ngo T.N."/>
            <person name="Victorov D.V."/>
        </authorList>
    </citation>
    <scope>NUCLEOTIDE SEQUENCE [LARGE SCALE GENOMIC DNA]</scope>
    <source>
        <strain evidence="1 2">V1512</strain>
    </source>
</reference>
<sequence length="74" mass="7994">MPAKALARIRRIALAEPYMRSRQRLMQPDAFGIRMAATSTAPDARRVRHIGCAANSSHERQGGRAAASALLPPA</sequence>